<dbReference type="PANTHER" id="PTHR34383">
    <property type="entry name" value="POLYPHOSPHATE:AMP PHOSPHOTRANSFERASE-RELATED"/>
    <property type="match status" value="1"/>
</dbReference>
<reference evidence="2 3" key="1">
    <citation type="submission" date="2016-10" db="EMBL/GenBank/DDBJ databases">
        <authorList>
            <person name="de Groot N.N."/>
        </authorList>
    </citation>
    <scope>NUCLEOTIDE SEQUENCE [LARGE SCALE GENOMIC DNA]</scope>
    <source>
        <strain evidence="2 3">DSM 22274</strain>
    </source>
</reference>
<dbReference type="AlphaFoldDB" id="A0A1H5NP09"/>
<name>A0A1H5NP09_9MICC</name>
<feature type="domain" description="Polyphosphate kinase-2-related" evidence="1">
    <location>
        <begin position="40"/>
        <end position="262"/>
    </location>
</feature>
<dbReference type="GO" id="GO:0016776">
    <property type="term" value="F:phosphotransferase activity, phosphate group as acceptor"/>
    <property type="evidence" value="ECO:0007669"/>
    <property type="project" value="InterPro"/>
</dbReference>
<evidence type="ECO:0000259" key="1">
    <source>
        <dbReference type="Pfam" id="PF03976"/>
    </source>
</evidence>
<sequence length="286" mass="31786">MPLPVGFTDHPADLLRVGPGFSLAQQPTDARPGFSGKKVDGAAALVARAPALAQLQEQLFAESRFGGKKSVLLILQAMDTAGKGGIVGHVVGSVDPQGIKLTTFKAPTDEEKAHDFLWRVRPGAPGPGIFGVFDRSHYEDVLIHRVHGWADADELERRYAAINEFEAELAAAGTTVIKVMLNISPAEQLERLTARLDDPTKYWKYSPTDLDERRFWPQYMDAYQRVFDKTSTESAPWYVVPADKKWYARLAVQEILIQALEGLKLAWPTGDYDLEKERARLKDAVI</sequence>
<gene>
    <name evidence="2" type="ORF">SAMN04489740_3890</name>
</gene>
<dbReference type="InterPro" id="IPR022488">
    <property type="entry name" value="PPK2-related"/>
</dbReference>
<dbReference type="InterPro" id="IPR027417">
    <property type="entry name" value="P-loop_NTPase"/>
</dbReference>
<dbReference type="EMBL" id="FNTV01000001">
    <property type="protein sequence ID" value="SEF03306.1"/>
    <property type="molecule type" value="Genomic_DNA"/>
</dbReference>
<dbReference type="InterPro" id="IPR022300">
    <property type="entry name" value="PPK2-rel_1"/>
</dbReference>
<keyword evidence="2" id="KW-0808">Transferase</keyword>
<dbReference type="GO" id="GO:0006797">
    <property type="term" value="P:polyphosphate metabolic process"/>
    <property type="evidence" value="ECO:0007669"/>
    <property type="project" value="InterPro"/>
</dbReference>
<dbReference type="NCBIfam" id="TIGR03709">
    <property type="entry name" value="PPK2_rel_1"/>
    <property type="match status" value="1"/>
</dbReference>
<dbReference type="PANTHER" id="PTHR34383:SF3">
    <property type="entry name" value="POLYPHOSPHATE:AMP PHOSPHOTRANSFERASE"/>
    <property type="match status" value="1"/>
</dbReference>
<dbReference type="Proteomes" id="UP000182725">
    <property type="component" value="Unassembled WGS sequence"/>
</dbReference>
<evidence type="ECO:0000313" key="2">
    <source>
        <dbReference type="EMBL" id="SEF03306.1"/>
    </source>
</evidence>
<dbReference type="RefSeq" id="WP_074712943.1">
    <property type="nucleotide sequence ID" value="NZ_FNTV01000001.1"/>
</dbReference>
<proteinExistence type="predicted"/>
<dbReference type="SUPFAM" id="SSF52540">
    <property type="entry name" value="P-loop containing nucleoside triphosphate hydrolases"/>
    <property type="match status" value="1"/>
</dbReference>
<evidence type="ECO:0000313" key="3">
    <source>
        <dbReference type="Proteomes" id="UP000182725"/>
    </source>
</evidence>
<dbReference type="Pfam" id="PF03976">
    <property type="entry name" value="PPK2"/>
    <property type="match status" value="1"/>
</dbReference>
<accession>A0A1H5NP09</accession>
<organism evidence="2 3">
    <name type="scientific">Arthrobacter alpinus</name>
    <dbReference type="NCBI Taxonomy" id="656366"/>
    <lineage>
        <taxon>Bacteria</taxon>
        <taxon>Bacillati</taxon>
        <taxon>Actinomycetota</taxon>
        <taxon>Actinomycetes</taxon>
        <taxon>Micrococcales</taxon>
        <taxon>Micrococcaceae</taxon>
        <taxon>Arthrobacter</taxon>
    </lineage>
</organism>
<dbReference type="Gene3D" id="3.40.50.300">
    <property type="entry name" value="P-loop containing nucleotide triphosphate hydrolases"/>
    <property type="match status" value="1"/>
</dbReference>
<protein>
    <submittedName>
        <fullName evidence="2">Polyphosphate:nucleotide phosphotransferase, PPK2 family</fullName>
    </submittedName>
</protein>